<evidence type="ECO:0000313" key="5">
    <source>
        <dbReference type="Proteomes" id="UP000324194"/>
    </source>
</evidence>
<dbReference type="Proteomes" id="UP000324194">
    <property type="component" value="Chromosome 1"/>
</dbReference>
<evidence type="ECO:0000256" key="2">
    <source>
        <dbReference type="ARBA" id="ARBA00023043"/>
    </source>
</evidence>
<organism evidence="4 5">
    <name type="scientific">Aquicella siphonis</name>
    <dbReference type="NCBI Taxonomy" id="254247"/>
    <lineage>
        <taxon>Bacteria</taxon>
        <taxon>Pseudomonadati</taxon>
        <taxon>Pseudomonadota</taxon>
        <taxon>Gammaproteobacteria</taxon>
        <taxon>Legionellales</taxon>
        <taxon>Coxiellaceae</taxon>
        <taxon>Aquicella</taxon>
    </lineage>
</organism>
<dbReference type="SUPFAM" id="SSF48403">
    <property type="entry name" value="Ankyrin repeat"/>
    <property type="match status" value="1"/>
</dbReference>
<sequence>MAKIKTILREFENALRTNDFSRFLALVREDTKCLRARFGQEQKTLLHYMCSVNIADYKFKQELAESMKSAEGETRAASHEDEFQVNEDTYIRMLDDFISEFDALDLNVRDKNGNTPLHYAVSSGSQALVDVLLSYEDTDPDVENKSGVTPLNLASIKKFTLIEKKLLEETGQAVNEVVIPAGMSVKEYQKMKKQSIISLGSLKPIVKNGSKLDSEHAVESVLYIENEDLKSQFPGILKNCQANPILNTMIKMMGLCAVRGVAPEIRRLTLFGQQSELLEMIPKADTIEAEIYNTALAKIEKELGKRFKIICVDAEDTSSLKLFVPEPRGLYTNKNSVFVATKGLEAVEVLAVIMHESAHFIINQLFQNASQPFPNDAYSNPLREKFAAIVALTKSRLGEMAAAISTDKEHEAYKIIETVYNAYPSSEWAAELIVRVPQILVTMGPKEGQVWLEKNVPELLTYFEKEINPRIMEFMAKLKAQDYLSDVQAPSPGSEFRMI</sequence>
<dbReference type="InterPro" id="IPR002110">
    <property type="entry name" value="Ankyrin_rpt"/>
</dbReference>
<keyword evidence="5" id="KW-1185">Reference proteome</keyword>
<evidence type="ECO:0000256" key="3">
    <source>
        <dbReference type="PROSITE-ProRule" id="PRU00023"/>
    </source>
</evidence>
<gene>
    <name evidence="4" type="ORF">AQUSIP_08610</name>
</gene>
<dbReference type="PANTHER" id="PTHR24180:SF45">
    <property type="entry name" value="POLY [ADP-RIBOSE] POLYMERASE TANKYRASE"/>
    <property type="match status" value="1"/>
</dbReference>
<dbReference type="SMART" id="SM00248">
    <property type="entry name" value="ANK"/>
    <property type="match status" value="1"/>
</dbReference>
<dbReference type="RefSeq" id="WP_148338867.1">
    <property type="nucleotide sequence ID" value="NZ_LR699119.1"/>
</dbReference>
<dbReference type="AlphaFoldDB" id="A0A5E4PGY5"/>
<dbReference type="PROSITE" id="PS50297">
    <property type="entry name" value="ANK_REP_REGION"/>
    <property type="match status" value="1"/>
</dbReference>
<dbReference type="Gene3D" id="1.25.40.20">
    <property type="entry name" value="Ankyrin repeat-containing domain"/>
    <property type="match status" value="1"/>
</dbReference>
<dbReference type="Pfam" id="PF12796">
    <property type="entry name" value="Ank_2"/>
    <property type="match status" value="1"/>
</dbReference>
<dbReference type="InterPro" id="IPR036770">
    <property type="entry name" value="Ankyrin_rpt-contain_sf"/>
</dbReference>
<proteinExistence type="predicted"/>
<accession>A0A5E4PGY5</accession>
<dbReference type="PROSITE" id="PS50088">
    <property type="entry name" value="ANK_REPEAT"/>
    <property type="match status" value="1"/>
</dbReference>
<evidence type="ECO:0000256" key="1">
    <source>
        <dbReference type="ARBA" id="ARBA00022737"/>
    </source>
</evidence>
<dbReference type="EMBL" id="LR699119">
    <property type="protein sequence ID" value="VVC75571.1"/>
    <property type="molecule type" value="Genomic_DNA"/>
</dbReference>
<evidence type="ECO:0000313" key="4">
    <source>
        <dbReference type="EMBL" id="VVC75571.1"/>
    </source>
</evidence>
<name>A0A5E4PGY5_9COXI</name>
<keyword evidence="2 3" id="KW-0040">ANK repeat</keyword>
<keyword evidence="1" id="KW-0677">Repeat</keyword>
<dbReference type="OrthoDB" id="5653259at2"/>
<dbReference type="PANTHER" id="PTHR24180">
    <property type="entry name" value="CYCLIN-DEPENDENT KINASE INHIBITOR 2C-RELATED"/>
    <property type="match status" value="1"/>
</dbReference>
<feature type="repeat" description="ANK" evidence="3">
    <location>
        <begin position="112"/>
        <end position="134"/>
    </location>
</feature>
<protein>
    <submittedName>
        <fullName evidence="4">Uncharacterized protein</fullName>
    </submittedName>
</protein>
<dbReference type="KEGG" id="asip:AQUSIP_08610"/>
<reference evidence="4 5" key="1">
    <citation type="submission" date="2019-08" db="EMBL/GenBank/DDBJ databases">
        <authorList>
            <person name="Guy L."/>
        </authorList>
    </citation>
    <scope>NUCLEOTIDE SEQUENCE [LARGE SCALE GENOMIC DNA]</scope>
    <source>
        <strain evidence="4 5">SGT-108</strain>
    </source>
</reference>
<dbReference type="InterPro" id="IPR051637">
    <property type="entry name" value="Ank_repeat_dom-contain_49"/>
</dbReference>